<proteinExistence type="predicted"/>
<name>A0ABQ6H6F8_9GAMM</name>
<protein>
    <submittedName>
        <fullName evidence="1">Uncharacterized protein</fullName>
    </submittedName>
</protein>
<dbReference type="EMBL" id="BSSU01000022">
    <property type="protein sequence ID" value="GLX83727.1"/>
    <property type="molecule type" value="Genomic_DNA"/>
</dbReference>
<gene>
    <name evidence="1" type="ORF">theurythT_31800</name>
</gene>
<organism evidence="1 2">
    <name type="scientific">Thalassotalea eurytherma</name>
    <dbReference type="NCBI Taxonomy" id="1144278"/>
    <lineage>
        <taxon>Bacteria</taxon>
        <taxon>Pseudomonadati</taxon>
        <taxon>Pseudomonadota</taxon>
        <taxon>Gammaproteobacteria</taxon>
        <taxon>Alteromonadales</taxon>
        <taxon>Colwelliaceae</taxon>
        <taxon>Thalassotalea</taxon>
    </lineage>
</organism>
<dbReference type="Proteomes" id="UP001157133">
    <property type="component" value="Unassembled WGS sequence"/>
</dbReference>
<evidence type="ECO:0000313" key="1">
    <source>
        <dbReference type="EMBL" id="GLX83727.1"/>
    </source>
</evidence>
<sequence length="82" mass="9309">MSKMKCVSPTFYWVEFEKEALTQTYLIFSTLKCCAIALEISTTWTYLIDKEVTKDISVPIFMGKGNKARQDQIANALHIALA</sequence>
<accession>A0ABQ6H6F8</accession>
<keyword evidence="2" id="KW-1185">Reference proteome</keyword>
<comment type="caution">
    <text evidence="1">The sequence shown here is derived from an EMBL/GenBank/DDBJ whole genome shotgun (WGS) entry which is preliminary data.</text>
</comment>
<reference evidence="1 2" key="1">
    <citation type="submission" date="2023-03" db="EMBL/GenBank/DDBJ databases">
        <title>Draft genome sequence of Thalassotalea eurytherma JCM 18482T.</title>
        <authorList>
            <person name="Sawabe T."/>
        </authorList>
    </citation>
    <scope>NUCLEOTIDE SEQUENCE [LARGE SCALE GENOMIC DNA]</scope>
    <source>
        <strain evidence="1 2">JCM 18482</strain>
    </source>
</reference>
<evidence type="ECO:0000313" key="2">
    <source>
        <dbReference type="Proteomes" id="UP001157133"/>
    </source>
</evidence>